<evidence type="ECO:0000313" key="2">
    <source>
        <dbReference type="EMBL" id="MED6146834.1"/>
    </source>
</evidence>
<feature type="region of interest" description="Disordered" evidence="1">
    <location>
        <begin position="1"/>
        <end position="28"/>
    </location>
</feature>
<reference evidence="2 3" key="1">
    <citation type="journal article" date="2023" name="Plants (Basel)">
        <title>Bridging the Gap: Combining Genomics and Transcriptomics Approaches to Understand Stylosanthes scabra, an Orphan Legume from the Brazilian Caatinga.</title>
        <authorList>
            <person name="Ferreira-Neto J.R.C."/>
            <person name="da Silva M.D."/>
            <person name="Binneck E."/>
            <person name="de Melo N.F."/>
            <person name="da Silva R.H."/>
            <person name="de Melo A.L.T.M."/>
            <person name="Pandolfi V."/>
            <person name="Bustamante F.O."/>
            <person name="Brasileiro-Vidal A.C."/>
            <person name="Benko-Iseppon A.M."/>
        </authorList>
    </citation>
    <scope>NUCLEOTIDE SEQUENCE [LARGE SCALE GENOMIC DNA]</scope>
    <source>
        <tissue evidence="2">Leaves</tissue>
    </source>
</reference>
<sequence length="289" mass="31682">MSSEAFDCGVDDKYAKKGSGTGESRRRANSHPVIIIDWSGTNTHTNSDIIIDHNGRNRHTKSNPENITTSDASEFSSNHGTNYASSSESPVKSKVDNKPIVTPPSFQAYSAQKRNDFPATSRPPVQVMDRSSGYDASRIPSSIFEKPANPLDWSCASNESLFSLNVGNVSFNRDHVFLNYESSTPHGEPQSEDIGVPPETPSFSAKGIHSPTIEEINIVTQCDDDVESLQIYRTSTVSFMLEEMPSKDQYDINGLLRARSRNSSTSMSVEFTLTPITGTSPKQSFAFPA</sequence>
<proteinExistence type="predicted"/>
<feature type="region of interest" description="Disordered" evidence="1">
    <location>
        <begin position="49"/>
        <end position="97"/>
    </location>
</feature>
<evidence type="ECO:0000313" key="3">
    <source>
        <dbReference type="Proteomes" id="UP001341840"/>
    </source>
</evidence>
<gene>
    <name evidence="2" type="ORF">PIB30_038310</name>
</gene>
<organism evidence="2 3">
    <name type="scientific">Stylosanthes scabra</name>
    <dbReference type="NCBI Taxonomy" id="79078"/>
    <lineage>
        <taxon>Eukaryota</taxon>
        <taxon>Viridiplantae</taxon>
        <taxon>Streptophyta</taxon>
        <taxon>Embryophyta</taxon>
        <taxon>Tracheophyta</taxon>
        <taxon>Spermatophyta</taxon>
        <taxon>Magnoliopsida</taxon>
        <taxon>eudicotyledons</taxon>
        <taxon>Gunneridae</taxon>
        <taxon>Pentapetalae</taxon>
        <taxon>rosids</taxon>
        <taxon>fabids</taxon>
        <taxon>Fabales</taxon>
        <taxon>Fabaceae</taxon>
        <taxon>Papilionoideae</taxon>
        <taxon>50 kb inversion clade</taxon>
        <taxon>dalbergioids sensu lato</taxon>
        <taxon>Dalbergieae</taxon>
        <taxon>Pterocarpus clade</taxon>
        <taxon>Stylosanthes</taxon>
    </lineage>
</organism>
<dbReference type="PANTHER" id="PTHR33673:SF36">
    <property type="entry name" value="MYB-LIKE PROTEIN Q"/>
    <property type="match status" value="1"/>
</dbReference>
<comment type="caution">
    <text evidence="2">The sequence shown here is derived from an EMBL/GenBank/DDBJ whole genome shotgun (WGS) entry which is preliminary data.</text>
</comment>
<accession>A0ABU6TE76</accession>
<dbReference type="Proteomes" id="UP001341840">
    <property type="component" value="Unassembled WGS sequence"/>
</dbReference>
<evidence type="ECO:0000256" key="1">
    <source>
        <dbReference type="SAM" id="MobiDB-lite"/>
    </source>
</evidence>
<dbReference type="PANTHER" id="PTHR33673">
    <property type="entry name" value="SUPPRESSOR SRP40-LIKE PROTEIN"/>
    <property type="match status" value="1"/>
</dbReference>
<dbReference type="EMBL" id="JASCZI010090818">
    <property type="protein sequence ID" value="MED6146834.1"/>
    <property type="molecule type" value="Genomic_DNA"/>
</dbReference>
<feature type="compositionally biased region" description="Polar residues" evidence="1">
    <location>
        <begin position="63"/>
        <end position="90"/>
    </location>
</feature>
<protein>
    <submittedName>
        <fullName evidence="2">Uncharacterized protein</fullName>
    </submittedName>
</protein>
<keyword evidence="3" id="KW-1185">Reference proteome</keyword>
<name>A0ABU6TE76_9FABA</name>